<keyword evidence="3" id="KW-1185">Reference proteome</keyword>
<protein>
    <submittedName>
        <fullName evidence="2">Uncharacterized protein</fullName>
    </submittedName>
</protein>
<dbReference type="EMBL" id="JARRAG010000001">
    <property type="protein sequence ID" value="MDG3003688.1"/>
    <property type="molecule type" value="Genomic_DNA"/>
</dbReference>
<proteinExistence type="predicted"/>
<dbReference type="RefSeq" id="WP_277860038.1">
    <property type="nucleotide sequence ID" value="NZ_JARRAG010000001.1"/>
</dbReference>
<sequence>MTYRRVLLGFACLGLGLTAAAADPPMKPTLRVQPPHLWRPPFHLDRVGRPSTVVIAVAEAPKPGSLQLAEFRVGRETTRRDLVFPPQPPFETRVEVDPTVAEVVLFADQTTEAARLAITRPDLEAEAVARAEPVVNPVDLDAILPPADWILLGPGQTAVVEVAGLVRNHDEPEARVEAGFASGPARRSVSMPLTADQRATSRLALPRPATAADRDVLHIALLGREGKTLWSKDVPVMLVNQVPTRPAFGAYETKLRYDAPISVRDPATGTFSSLDYAKGWDPGLKDVVVRLPNGGRYVFWRGSSYIPFWAGKHNTGACYEWAEVISPQPGAVDCVEPLMDKELRYGRVAIVESTEARVHVRWTYQSTDLNYKVWGDQAVEDYYFYPDGFGTRVVSLKTDPATEYELNELIVLTPQGAFPLDVLPDDIVDAIALDGTKRAYRMPIASEDAKPKGGEPPAIYRLRLNRREEQAAVCFNPGDRSFPTVLFGPFLDQGVLVTPCYWGSHWPLARGNATGSKIDDRVAASPCHNSVMSWAAARPEPIAESRRLMVDAAGKARMMSMRRWAWLIGMSDAADDRLLQWARSYARPPSLEVVGGKVGYEGWSAERRAFAVTVEGPKVEIGVRPDVPCVNPAFELTGAPKGRPKVSLDGVSLGPEAFAWDGRTLWLDATIVGPSRLTLDFGTPTGSDPGTEVLKP</sequence>
<evidence type="ECO:0000313" key="3">
    <source>
        <dbReference type="Proteomes" id="UP001216907"/>
    </source>
</evidence>
<feature type="chain" id="PRO_5046115401" evidence="1">
    <location>
        <begin position="22"/>
        <end position="696"/>
    </location>
</feature>
<reference evidence="2 3" key="1">
    <citation type="submission" date="2023-03" db="EMBL/GenBank/DDBJ databases">
        <title>Paludisphaera mucosa sp. nov. a novel planctomycete from northern fen.</title>
        <authorList>
            <person name="Ivanova A."/>
        </authorList>
    </citation>
    <scope>NUCLEOTIDE SEQUENCE [LARGE SCALE GENOMIC DNA]</scope>
    <source>
        <strain evidence="2 3">Pla2</strain>
    </source>
</reference>
<comment type="caution">
    <text evidence="2">The sequence shown here is derived from an EMBL/GenBank/DDBJ whole genome shotgun (WGS) entry which is preliminary data.</text>
</comment>
<dbReference type="Proteomes" id="UP001216907">
    <property type="component" value="Unassembled WGS sequence"/>
</dbReference>
<evidence type="ECO:0000313" key="2">
    <source>
        <dbReference type="EMBL" id="MDG3003688.1"/>
    </source>
</evidence>
<keyword evidence="1" id="KW-0732">Signal</keyword>
<gene>
    <name evidence="2" type="ORF">PZE19_07900</name>
</gene>
<accession>A0ABT6F8G7</accession>
<name>A0ABT6F8G7_9BACT</name>
<organism evidence="2 3">
    <name type="scientific">Paludisphaera mucosa</name>
    <dbReference type="NCBI Taxonomy" id="3030827"/>
    <lineage>
        <taxon>Bacteria</taxon>
        <taxon>Pseudomonadati</taxon>
        <taxon>Planctomycetota</taxon>
        <taxon>Planctomycetia</taxon>
        <taxon>Isosphaerales</taxon>
        <taxon>Isosphaeraceae</taxon>
        <taxon>Paludisphaera</taxon>
    </lineage>
</organism>
<feature type="signal peptide" evidence="1">
    <location>
        <begin position="1"/>
        <end position="21"/>
    </location>
</feature>
<evidence type="ECO:0000256" key="1">
    <source>
        <dbReference type="SAM" id="SignalP"/>
    </source>
</evidence>